<sequence length="96" mass="10680">MSGVQVEFPELWVAAVERANARHSAALGELVRNRCAEAKSEYAAACREFAEVLSEMPAMWLPSGLHWVLRHHAVESLRADARDAESWARFMQGAGE</sequence>
<dbReference type="EMBL" id="SMKS01000064">
    <property type="protein sequence ID" value="TDD01289.1"/>
    <property type="molecule type" value="Genomic_DNA"/>
</dbReference>
<dbReference type="AlphaFoldDB" id="A0A4R4V7R2"/>
<keyword evidence="2" id="KW-1185">Reference proteome</keyword>
<name>A0A4R4V7R2_9PSEU</name>
<dbReference type="RefSeq" id="WP_132678584.1">
    <property type="nucleotide sequence ID" value="NZ_SMKS01000064.1"/>
</dbReference>
<gene>
    <name evidence="1" type="ORF">E1181_25635</name>
</gene>
<proteinExistence type="predicted"/>
<evidence type="ECO:0000313" key="1">
    <source>
        <dbReference type="EMBL" id="TDD01289.1"/>
    </source>
</evidence>
<comment type="caution">
    <text evidence="1">The sequence shown here is derived from an EMBL/GenBank/DDBJ whole genome shotgun (WGS) entry which is preliminary data.</text>
</comment>
<organism evidence="1 2">
    <name type="scientific">Saccharopolyspora terrae</name>
    <dbReference type="NCBI Taxonomy" id="2530384"/>
    <lineage>
        <taxon>Bacteria</taxon>
        <taxon>Bacillati</taxon>
        <taxon>Actinomycetota</taxon>
        <taxon>Actinomycetes</taxon>
        <taxon>Pseudonocardiales</taxon>
        <taxon>Pseudonocardiaceae</taxon>
        <taxon>Saccharopolyspora</taxon>
    </lineage>
</organism>
<evidence type="ECO:0000313" key="2">
    <source>
        <dbReference type="Proteomes" id="UP000295674"/>
    </source>
</evidence>
<dbReference type="Proteomes" id="UP000295674">
    <property type="component" value="Unassembled WGS sequence"/>
</dbReference>
<reference evidence="1 2" key="1">
    <citation type="submission" date="2019-03" db="EMBL/GenBank/DDBJ databases">
        <title>Draft genome sequences of novel Actinobacteria.</title>
        <authorList>
            <person name="Sahin N."/>
            <person name="Ay H."/>
            <person name="Saygin H."/>
        </authorList>
    </citation>
    <scope>NUCLEOTIDE SEQUENCE [LARGE SCALE GENOMIC DNA]</scope>
    <source>
        <strain evidence="1 2">16K309</strain>
    </source>
</reference>
<accession>A0A4R4V7R2</accession>
<protein>
    <submittedName>
        <fullName evidence="1">Uncharacterized protein</fullName>
    </submittedName>
</protein>